<dbReference type="VEuPathDB" id="TrichDB:TRFO_36776"/>
<dbReference type="Proteomes" id="UP000179807">
    <property type="component" value="Unassembled WGS sequence"/>
</dbReference>
<organism evidence="2 3">
    <name type="scientific">Tritrichomonas foetus</name>
    <dbReference type="NCBI Taxonomy" id="1144522"/>
    <lineage>
        <taxon>Eukaryota</taxon>
        <taxon>Metamonada</taxon>
        <taxon>Parabasalia</taxon>
        <taxon>Tritrichomonadida</taxon>
        <taxon>Tritrichomonadidae</taxon>
        <taxon>Tritrichomonas</taxon>
    </lineage>
</organism>
<gene>
    <name evidence="2" type="ORF">TRFO_36776</name>
</gene>
<evidence type="ECO:0000256" key="1">
    <source>
        <dbReference type="SAM" id="Phobius"/>
    </source>
</evidence>
<dbReference type="AlphaFoldDB" id="A0A1J4JEH8"/>
<reference evidence="2" key="1">
    <citation type="submission" date="2016-10" db="EMBL/GenBank/DDBJ databases">
        <authorList>
            <person name="Benchimol M."/>
            <person name="Almeida L.G."/>
            <person name="Vasconcelos A.T."/>
            <person name="Perreira-Neves A."/>
            <person name="Rosa I.A."/>
            <person name="Tasca T."/>
            <person name="Bogo M.R."/>
            <person name="de Souza W."/>
        </authorList>
    </citation>
    <scope>NUCLEOTIDE SEQUENCE [LARGE SCALE GENOMIC DNA]</scope>
    <source>
        <strain evidence="2">K</strain>
    </source>
</reference>
<sequence length="156" mass="18618">MPKMIMKIENRGHKDLYEKLFPYYISILYHMSFLIINLGIIFATLGHKSDPYLTFINNSNKHQYILHLTFSILIKTRRLILWRNLFISSFSFQRRTPRLTKILLNSVLVAERHKKARLEYNKRFGAQQRSPSVCSAQMKQHQLLYRNKGNLSFSIR</sequence>
<proteinExistence type="predicted"/>
<dbReference type="GeneID" id="94845737"/>
<name>A0A1J4JEH8_9EUKA</name>
<accession>A0A1J4JEH8</accession>
<keyword evidence="1" id="KW-1133">Transmembrane helix</keyword>
<evidence type="ECO:0000313" key="2">
    <source>
        <dbReference type="EMBL" id="OHS97057.1"/>
    </source>
</evidence>
<keyword evidence="3" id="KW-1185">Reference proteome</keyword>
<feature type="transmembrane region" description="Helical" evidence="1">
    <location>
        <begin position="21"/>
        <end position="44"/>
    </location>
</feature>
<dbReference type="RefSeq" id="XP_068350194.1">
    <property type="nucleotide sequence ID" value="XM_068511033.1"/>
</dbReference>
<protein>
    <submittedName>
        <fullName evidence="2">Uncharacterized protein</fullName>
    </submittedName>
</protein>
<keyword evidence="1" id="KW-0812">Transmembrane</keyword>
<keyword evidence="1" id="KW-0472">Membrane</keyword>
<dbReference type="EMBL" id="MLAK01001139">
    <property type="protein sequence ID" value="OHS97057.1"/>
    <property type="molecule type" value="Genomic_DNA"/>
</dbReference>
<comment type="caution">
    <text evidence="2">The sequence shown here is derived from an EMBL/GenBank/DDBJ whole genome shotgun (WGS) entry which is preliminary data.</text>
</comment>
<evidence type="ECO:0000313" key="3">
    <source>
        <dbReference type="Proteomes" id="UP000179807"/>
    </source>
</evidence>